<protein>
    <recommendedName>
        <fullName evidence="2">Thioesterase domain-containing protein</fullName>
    </recommendedName>
</protein>
<dbReference type="PANTHER" id="PTHR11487">
    <property type="entry name" value="THIOESTERASE"/>
    <property type="match status" value="1"/>
</dbReference>
<dbReference type="InterPro" id="IPR001031">
    <property type="entry name" value="Thioesterase"/>
</dbReference>
<dbReference type="AlphaFoldDB" id="A0AA36NES7"/>
<organism evidence="3 4">
    <name type="scientific">Effrenium voratum</name>
    <dbReference type="NCBI Taxonomy" id="2562239"/>
    <lineage>
        <taxon>Eukaryota</taxon>
        <taxon>Sar</taxon>
        <taxon>Alveolata</taxon>
        <taxon>Dinophyceae</taxon>
        <taxon>Suessiales</taxon>
        <taxon>Symbiodiniaceae</taxon>
        <taxon>Effrenium</taxon>
    </lineage>
</organism>
<sequence length="361" mass="40939">MAFDFDDMEAEAEARLAEGDDSARLLLGAPDPPAPWRGGTLPPMRNLSNDATRHVPARQDLHKYLQPLKLEITETFNTRVRLFVFYGAGDSAAAWVQLVNQVPAWIDLAIFERRGHGQRSSEPFSERLVDDAKDAFEALKHILEDHAKGGSFEGAPFALLGHSMGCQVMIEVALLLKQTLGLEPAALFALDRGAPHVALYSAEGYRLLLERPEEFFQGFNPLVYKLMQRPDAKENKDTQRMINMWKTDCRLSQEHLWPEGHHIFHCDLHVVRAQKNFLLDTKKDLTEELQRVREINCRITNSGPRCSAPWSPESYDAWAQWSTEPCQVHDIDAEHMAVKLHAHTVRLITDVLQRKASPHSV</sequence>
<dbReference type="Pfam" id="PF00975">
    <property type="entry name" value="Thioesterase"/>
    <property type="match status" value="1"/>
</dbReference>
<accession>A0AA36NES7</accession>
<evidence type="ECO:0000256" key="1">
    <source>
        <dbReference type="ARBA" id="ARBA00007169"/>
    </source>
</evidence>
<feature type="domain" description="Thioesterase" evidence="2">
    <location>
        <begin position="81"/>
        <end position="340"/>
    </location>
</feature>
<reference evidence="3" key="1">
    <citation type="submission" date="2023-08" db="EMBL/GenBank/DDBJ databases">
        <authorList>
            <person name="Chen Y."/>
            <person name="Shah S."/>
            <person name="Dougan E. K."/>
            <person name="Thang M."/>
            <person name="Chan C."/>
        </authorList>
    </citation>
    <scope>NUCLEOTIDE SEQUENCE</scope>
</reference>
<proteinExistence type="inferred from homology"/>
<dbReference type="Proteomes" id="UP001178507">
    <property type="component" value="Unassembled WGS sequence"/>
</dbReference>
<comment type="similarity">
    <text evidence="1">Belongs to the thioesterase family.</text>
</comment>
<dbReference type="Gene3D" id="3.40.50.1820">
    <property type="entry name" value="alpha/beta hydrolase"/>
    <property type="match status" value="1"/>
</dbReference>
<comment type="caution">
    <text evidence="3">The sequence shown here is derived from an EMBL/GenBank/DDBJ whole genome shotgun (WGS) entry which is preliminary data.</text>
</comment>
<name>A0AA36NES7_9DINO</name>
<evidence type="ECO:0000259" key="2">
    <source>
        <dbReference type="Pfam" id="PF00975"/>
    </source>
</evidence>
<dbReference type="SUPFAM" id="SSF53474">
    <property type="entry name" value="alpha/beta-Hydrolases"/>
    <property type="match status" value="1"/>
</dbReference>
<evidence type="ECO:0000313" key="3">
    <source>
        <dbReference type="EMBL" id="CAJ1403594.1"/>
    </source>
</evidence>
<keyword evidence="4" id="KW-1185">Reference proteome</keyword>
<dbReference type="GO" id="GO:0008610">
    <property type="term" value="P:lipid biosynthetic process"/>
    <property type="evidence" value="ECO:0007669"/>
    <property type="project" value="TreeGrafter"/>
</dbReference>
<gene>
    <name evidence="3" type="ORF">EVOR1521_LOCUS26238</name>
</gene>
<dbReference type="InterPro" id="IPR029058">
    <property type="entry name" value="AB_hydrolase_fold"/>
</dbReference>
<evidence type="ECO:0000313" key="4">
    <source>
        <dbReference type="Proteomes" id="UP001178507"/>
    </source>
</evidence>
<dbReference type="PANTHER" id="PTHR11487:SF0">
    <property type="entry name" value="S-ACYL FATTY ACID SYNTHASE THIOESTERASE, MEDIUM CHAIN"/>
    <property type="match status" value="1"/>
</dbReference>
<dbReference type="InterPro" id="IPR012223">
    <property type="entry name" value="TEII"/>
</dbReference>
<dbReference type="EMBL" id="CAUJNA010003503">
    <property type="protein sequence ID" value="CAJ1403594.1"/>
    <property type="molecule type" value="Genomic_DNA"/>
</dbReference>